<gene>
    <name evidence="3" type="ORF">NG99_23815</name>
</gene>
<dbReference type="OrthoDB" id="6243207at2"/>
<dbReference type="RefSeq" id="WP_034898515.1">
    <property type="nucleotide sequence ID" value="NZ_JRUQ01000076.1"/>
</dbReference>
<dbReference type="GO" id="GO:0016301">
    <property type="term" value="F:kinase activity"/>
    <property type="evidence" value="ECO:0007669"/>
    <property type="project" value="UniProtKB-KW"/>
</dbReference>
<evidence type="ECO:0000313" key="3">
    <source>
        <dbReference type="EMBL" id="KGT87247.1"/>
    </source>
</evidence>
<organism evidence="3 4">
    <name type="scientific">Erwinia typographi</name>
    <dbReference type="NCBI Taxonomy" id="371042"/>
    <lineage>
        <taxon>Bacteria</taxon>
        <taxon>Pseudomonadati</taxon>
        <taxon>Pseudomonadota</taxon>
        <taxon>Gammaproteobacteria</taxon>
        <taxon>Enterobacterales</taxon>
        <taxon>Erwiniaceae</taxon>
        <taxon>Erwinia</taxon>
    </lineage>
</organism>
<accession>A0A0A3YKC1</accession>
<evidence type="ECO:0000256" key="1">
    <source>
        <dbReference type="SAM" id="MobiDB-lite"/>
    </source>
</evidence>
<dbReference type="InterPro" id="IPR055385">
    <property type="entry name" value="GpJ_HDII-ins2"/>
</dbReference>
<dbReference type="Proteomes" id="UP000030351">
    <property type="component" value="Unassembled WGS sequence"/>
</dbReference>
<reference evidence="3 4" key="1">
    <citation type="submission" date="2014-10" db="EMBL/GenBank/DDBJ databases">
        <title>Genome sequence of Erwinia typographi M043b.</title>
        <authorList>
            <person name="Chan K.-G."/>
            <person name="Tan W.-S."/>
        </authorList>
    </citation>
    <scope>NUCLEOTIDE SEQUENCE [LARGE SCALE GENOMIC DNA]</scope>
    <source>
        <strain evidence="3 4">M043b</strain>
    </source>
</reference>
<feature type="domain" description="Tip attachment protein J HDII-ins2" evidence="2">
    <location>
        <begin position="550"/>
        <end position="650"/>
    </location>
</feature>
<dbReference type="AlphaFoldDB" id="A0A0A3YKC1"/>
<evidence type="ECO:0000259" key="2">
    <source>
        <dbReference type="Pfam" id="PF24801"/>
    </source>
</evidence>
<sequence>MTIRIYPSRLPGEPLEVHQHGETTLQGWLSKNVREFHPDRTHPISIDVDGKNIPPSAWFDCHISPVSDVRIYPVPYGTGLEIAAWVAVSVAVAAAAYSVFMLSSLDAGSYTSSTGKSLDLNPAEANTAKLGDAIREVFGRTRLYPDYVVSPVTRFDATDPTIMRVSMLISIGMGKFAFTDGDIRVGDTPVSSLPGFSYTVYQPGASVSGDERSENWFSSTEVGGTSSGSGLDMAQTAPEADDIIADSMTVSGASVSFTGLDTDDDDDTDEDDEALPDSWVEGATVEIIAPTTFNVSSSSGYSVLASDFLSEINPYVGMPVTMTYGSIDYQLYIATWTPSQAAVPGTGGSAASVQASAAPSTYDFSTSTATFDVTWQGTTYSVSLIADYVTMSGLVAAITEALEGSGLAAQDISGTVRITEPFSPYAGGSITTTSLPASVFGTSPANTTGTASSGGSAAVTASVTLAYNSAAGAAFTGVPGGQQRLSVSHRGYEYRIVTVDGATATVQRLIGGAVDSTWPGFSARTMIDYSASGINDNDTWLGPFLACPENETCDMFEVNFSFPSGICGFNGKGKKQTRHVEWEIQYRVYSSGSSWTSLTGIYALKNINGLGFTERVTLTSAGLVEVRCRRRNEQGSNNARDNMYWQALRGRLKTRPSSYAGVTLMGVTVETGGKL</sequence>
<dbReference type="Pfam" id="PF24801">
    <property type="entry name" value="FNIII-A_GpJ"/>
    <property type="match status" value="1"/>
</dbReference>
<keyword evidence="4" id="KW-1185">Reference proteome</keyword>
<evidence type="ECO:0000313" key="4">
    <source>
        <dbReference type="Proteomes" id="UP000030351"/>
    </source>
</evidence>
<comment type="caution">
    <text evidence="3">The sequence shown here is derived from an EMBL/GenBank/DDBJ whole genome shotgun (WGS) entry which is preliminary data.</text>
</comment>
<keyword evidence="3" id="KW-0418">Kinase</keyword>
<dbReference type="STRING" id="371042.NG99_23815"/>
<dbReference type="eggNOG" id="COG4733">
    <property type="taxonomic scope" value="Bacteria"/>
</dbReference>
<protein>
    <submittedName>
        <fullName evidence="3">Kinase</fullName>
    </submittedName>
</protein>
<feature type="non-terminal residue" evidence="3">
    <location>
        <position position="675"/>
    </location>
</feature>
<proteinExistence type="predicted"/>
<name>A0A0A3YKC1_9GAMM</name>
<dbReference type="EMBL" id="JRUQ01000076">
    <property type="protein sequence ID" value="KGT87247.1"/>
    <property type="molecule type" value="Genomic_DNA"/>
</dbReference>
<feature type="compositionally biased region" description="Low complexity" evidence="1">
    <location>
        <begin position="218"/>
        <end position="230"/>
    </location>
</feature>
<feature type="region of interest" description="Disordered" evidence="1">
    <location>
        <begin position="209"/>
        <end position="232"/>
    </location>
</feature>
<keyword evidence="3" id="KW-0808">Transferase</keyword>